<dbReference type="Proteomes" id="UP000515811">
    <property type="component" value="Chromosome"/>
</dbReference>
<dbReference type="GO" id="GO:0003700">
    <property type="term" value="F:DNA-binding transcription factor activity"/>
    <property type="evidence" value="ECO:0007669"/>
    <property type="project" value="TreeGrafter"/>
</dbReference>
<evidence type="ECO:0000256" key="2">
    <source>
        <dbReference type="ARBA" id="ARBA00023125"/>
    </source>
</evidence>
<dbReference type="GO" id="GO:0045892">
    <property type="term" value="P:negative regulation of DNA-templated transcription"/>
    <property type="evidence" value="ECO:0007669"/>
    <property type="project" value="TreeGrafter"/>
</dbReference>
<keyword evidence="2" id="KW-0238">DNA-binding</keyword>
<evidence type="ECO:0000259" key="5">
    <source>
        <dbReference type="PROSITE" id="PS51078"/>
    </source>
</evidence>
<dbReference type="Pfam" id="PF09339">
    <property type="entry name" value="HTH_IclR"/>
    <property type="match status" value="1"/>
</dbReference>
<dbReference type="Gene3D" id="1.10.10.10">
    <property type="entry name" value="Winged helix-like DNA-binding domain superfamily/Winged helix DNA-binding domain"/>
    <property type="match status" value="1"/>
</dbReference>
<dbReference type="SUPFAM" id="SSF46785">
    <property type="entry name" value="Winged helix' DNA-binding domain"/>
    <property type="match status" value="1"/>
</dbReference>
<feature type="domain" description="IclR-ED" evidence="5">
    <location>
        <begin position="95"/>
        <end position="278"/>
    </location>
</feature>
<gene>
    <name evidence="6" type="ORF">H9K76_01070</name>
</gene>
<dbReference type="PROSITE" id="PS51078">
    <property type="entry name" value="ICLR_ED"/>
    <property type="match status" value="1"/>
</dbReference>
<dbReference type="Pfam" id="PF01614">
    <property type="entry name" value="IclR_C"/>
    <property type="match status" value="1"/>
</dbReference>
<name>A0A7G9RPK1_9BURK</name>
<reference evidence="6 7" key="1">
    <citation type="submission" date="2020-08" db="EMBL/GenBank/DDBJ databases">
        <title>Genome sequence of Diaphorobacter ruginosibacter DSM 27467T.</title>
        <authorList>
            <person name="Hyun D.-W."/>
            <person name="Bae J.-W."/>
        </authorList>
    </citation>
    <scope>NUCLEOTIDE SEQUENCE [LARGE SCALE GENOMIC DNA]</scope>
    <source>
        <strain evidence="6 7">DSM 27467</strain>
    </source>
</reference>
<dbReference type="InterPro" id="IPR036388">
    <property type="entry name" value="WH-like_DNA-bd_sf"/>
</dbReference>
<dbReference type="SMART" id="SM00346">
    <property type="entry name" value="HTH_ICLR"/>
    <property type="match status" value="1"/>
</dbReference>
<dbReference type="PANTHER" id="PTHR30136:SF33">
    <property type="entry name" value="TRANSCRIPTIONAL REGULATORY PROTEIN"/>
    <property type="match status" value="1"/>
</dbReference>
<dbReference type="SUPFAM" id="SSF55781">
    <property type="entry name" value="GAF domain-like"/>
    <property type="match status" value="1"/>
</dbReference>
<dbReference type="Gene3D" id="3.30.450.40">
    <property type="match status" value="1"/>
</dbReference>
<dbReference type="KEGG" id="drg:H9K76_01070"/>
<evidence type="ECO:0000256" key="1">
    <source>
        <dbReference type="ARBA" id="ARBA00023015"/>
    </source>
</evidence>
<keyword evidence="3" id="KW-0804">Transcription</keyword>
<evidence type="ECO:0000313" key="6">
    <source>
        <dbReference type="EMBL" id="QNN57526.1"/>
    </source>
</evidence>
<dbReference type="EMBL" id="CP060714">
    <property type="protein sequence ID" value="QNN57526.1"/>
    <property type="molecule type" value="Genomic_DNA"/>
</dbReference>
<keyword evidence="7" id="KW-1185">Reference proteome</keyword>
<dbReference type="InterPro" id="IPR014757">
    <property type="entry name" value="Tscrpt_reg_IclR_C"/>
</dbReference>
<keyword evidence="1" id="KW-0805">Transcription regulation</keyword>
<accession>A0A7G9RPK1</accession>
<protein>
    <submittedName>
        <fullName evidence="6">IclR family transcriptional regulator</fullName>
    </submittedName>
</protein>
<feature type="domain" description="HTH iclR-type" evidence="4">
    <location>
        <begin position="32"/>
        <end position="94"/>
    </location>
</feature>
<evidence type="ECO:0000259" key="4">
    <source>
        <dbReference type="PROSITE" id="PS51077"/>
    </source>
</evidence>
<dbReference type="InterPro" id="IPR036390">
    <property type="entry name" value="WH_DNA-bd_sf"/>
</dbReference>
<dbReference type="PROSITE" id="PS51077">
    <property type="entry name" value="HTH_ICLR"/>
    <property type="match status" value="1"/>
</dbReference>
<dbReference type="InterPro" id="IPR029016">
    <property type="entry name" value="GAF-like_dom_sf"/>
</dbReference>
<dbReference type="PANTHER" id="PTHR30136">
    <property type="entry name" value="HELIX-TURN-HELIX TRANSCRIPTIONAL REGULATOR, ICLR FAMILY"/>
    <property type="match status" value="1"/>
</dbReference>
<organism evidence="6 7">
    <name type="scientific">Diaphorobacter ruginosibacter</name>
    <dbReference type="NCBI Taxonomy" id="1715720"/>
    <lineage>
        <taxon>Bacteria</taxon>
        <taxon>Pseudomonadati</taxon>
        <taxon>Pseudomonadota</taxon>
        <taxon>Betaproteobacteria</taxon>
        <taxon>Burkholderiales</taxon>
        <taxon>Comamonadaceae</taxon>
        <taxon>Diaphorobacter</taxon>
    </lineage>
</organism>
<dbReference type="InterPro" id="IPR005471">
    <property type="entry name" value="Tscrpt_reg_IclR_N"/>
</dbReference>
<sequence>MPADSAKQRTVSSITLPGLISPHDLASDRQFAMTLARGLEVLRAFTAANPVLSNREIADRTGLPKPTVSRLTYTLGLLGYMSKDADSQKYRLASGVLALGHPLLASMKTRQLAKPLMVNIARQTGCTVNLGVRDRTDIVYVDSVRADGRNEYLPDIGSTYPLLVSSMGHVLIHGLPRPQKQALLNYLKVQDKELFALHRQGLEADGRLFAEQGYCLSSGAWDRELYAIAVPLRGAPGEPALSMNGTLYAHKNARQKLVDEVLPLLKQSAHEIEASHGLRSG</sequence>
<evidence type="ECO:0000313" key="7">
    <source>
        <dbReference type="Proteomes" id="UP000515811"/>
    </source>
</evidence>
<evidence type="ECO:0000256" key="3">
    <source>
        <dbReference type="ARBA" id="ARBA00023163"/>
    </source>
</evidence>
<dbReference type="AlphaFoldDB" id="A0A7G9RPK1"/>
<dbReference type="GO" id="GO:0003677">
    <property type="term" value="F:DNA binding"/>
    <property type="evidence" value="ECO:0007669"/>
    <property type="project" value="UniProtKB-KW"/>
</dbReference>
<proteinExistence type="predicted"/>
<dbReference type="InterPro" id="IPR050707">
    <property type="entry name" value="HTH_MetabolicPath_Reg"/>
</dbReference>